<name>A0ABD2ZFK5_9GENT</name>
<evidence type="ECO:0000313" key="1">
    <source>
        <dbReference type="EMBL" id="KAL3518240.1"/>
    </source>
</evidence>
<gene>
    <name evidence="1" type="ORF">ACH5RR_020829</name>
</gene>
<dbReference type="AlphaFoldDB" id="A0ABD2ZFK5"/>
<evidence type="ECO:0008006" key="3">
    <source>
        <dbReference type="Google" id="ProtNLM"/>
    </source>
</evidence>
<accession>A0ABD2ZFK5</accession>
<evidence type="ECO:0000313" key="2">
    <source>
        <dbReference type="Proteomes" id="UP001630127"/>
    </source>
</evidence>
<keyword evidence="2" id="KW-1185">Reference proteome</keyword>
<proteinExistence type="predicted"/>
<comment type="caution">
    <text evidence="1">The sequence shown here is derived from an EMBL/GenBank/DDBJ whole genome shotgun (WGS) entry which is preliminary data.</text>
</comment>
<reference evidence="1 2" key="1">
    <citation type="submission" date="2024-11" db="EMBL/GenBank/DDBJ databases">
        <title>A near-complete genome assembly of Cinchona calisaya.</title>
        <authorList>
            <person name="Lian D.C."/>
            <person name="Zhao X.W."/>
            <person name="Wei L."/>
        </authorList>
    </citation>
    <scope>NUCLEOTIDE SEQUENCE [LARGE SCALE GENOMIC DNA]</scope>
    <source>
        <tissue evidence="1">Nenye</tissue>
    </source>
</reference>
<dbReference type="Proteomes" id="UP001630127">
    <property type="component" value="Unassembled WGS sequence"/>
</dbReference>
<organism evidence="1 2">
    <name type="scientific">Cinchona calisaya</name>
    <dbReference type="NCBI Taxonomy" id="153742"/>
    <lineage>
        <taxon>Eukaryota</taxon>
        <taxon>Viridiplantae</taxon>
        <taxon>Streptophyta</taxon>
        <taxon>Embryophyta</taxon>
        <taxon>Tracheophyta</taxon>
        <taxon>Spermatophyta</taxon>
        <taxon>Magnoliopsida</taxon>
        <taxon>eudicotyledons</taxon>
        <taxon>Gunneridae</taxon>
        <taxon>Pentapetalae</taxon>
        <taxon>asterids</taxon>
        <taxon>lamiids</taxon>
        <taxon>Gentianales</taxon>
        <taxon>Rubiaceae</taxon>
        <taxon>Cinchonoideae</taxon>
        <taxon>Cinchoneae</taxon>
        <taxon>Cinchona</taxon>
    </lineage>
</organism>
<dbReference type="EMBL" id="JBJUIK010000009">
    <property type="protein sequence ID" value="KAL3518240.1"/>
    <property type="molecule type" value="Genomic_DNA"/>
</dbReference>
<protein>
    <recommendedName>
        <fullName evidence="3">Ycf15</fullName>
    </recommendedName>
</protein>
<sequence>MDQQQWLYYLPNYYGSNIDPGTQANLYYTLQQKKQRQVQLQQQEEQLMLLQSAENFGRRIVEYYWRLTSFLDVDDSFLTTWNWNPKIGSRNPGRKMRMNFEPGSFFSSSSGELPML</sequence>